<proteinExistence type="predicted"/>
<sequence length="217" mass="23812">MIRHLFVAATLAFGLAPAARAAEADAQLWVAGSASVQLDPRTRIYGSYGQRFSTIRDGLYSDSGRVVAIYKLSDRVSLGAGFVHLQILDHGRRTSTLERPFEQLDIDLGGGFSSRTQIEQSFVTGPSEMGWRLRERIGWSRLLDADTRISLGGEAFVTVISPRGGTEGFTRLRGTATLSQPISSSLVLSVGYIHQWTRRPADDEIIHAANLRLSAFF</sequence>
<evidence type="ECO:0000256" key="1">
    <source>
        <dbReference type="SAM" id="SignalP"/>
    </source>
</evidence>
<keyword evidence="3" id="KW-1185">Reference proteome</keyword>
<name>A0A842HYE7_9SPHN</name>
<accession>A0A842HYE7</accession>
<feature type="chain" id="PRO_5032622443" evidence="1">
    <location>
        <begin position="22"/>
        <end position="217"/>
    </location>
</feature>
<evidence type="ECO:0000313" key="3">
    <source>
        <dbReference type="Proteomes" id="UP000564378"/>
    </source>
</evidence>
<dbReference type="InterPro" id="IPR019619">
    <property type="entry name" value="DUF2490"/>
</dbReference>
<protein>
    <submittedName>
        <fullName evidence="2">DUF2490 domain-containing protein</fullName>
    </submittedName>
</protein>
<evidence type="ECO:0000313" key="2">
    <source>
        <dbReference type="EMBL" id="MBC2777371.1"/>
    </source>
</evidence>
<dbReference type="AlphaFoldDB" id="A0A842HYE7"/>
<feature type="signal peptide" evidence="1">
    <location>
        <begin position="1"/>
        <end position="21"/>
    </location>
</feature>
<reference evidence="2 3" key="1">
    <citation type="submission" date="2020-08" db="EMBL/GenBank/DDBJ databases">
        <title>Draft genome sequence of Parasphingopyxis sp. GrpM-11.</title>
        <authorList>
            <person name="Oh J."/>
            <person name="Roh D.-H."/>
        </authorList>
    </citation>
    <scope>NUCLEOTIDE SEQUENCE [LARGE SCALE GENOMIC DNA]</scope>
    <source>
        <strain evidence="2 3">GrpM-11</strain>
    </source>
</reference>
<dbReference type="Pfam" id="PF10677">
    <property type="entry name" value="DUF2490"/>
    <property type="match status" value="1"/>
</dbReference>
<comment type="caution">
    <text evidence="2">The sequence shown here is derived from an EMBL/GenBank/DDBJ whole genome shotgun (WGS) entry which is preliminary data.</text>
</comment>
<dbReference type="Proteomes" id="UP000564378">
    <property type="component" value="Unassembled WGS sequence"/>
</dbReference>
<dbReference type="EMBL" id="JACJVJ010000001">
    <property type="protein sequence ID" value="MBC2777371.1"/>
    <property type="molecule type" value="Genomic_DNA"/>
</dbReference>
<organism evidence="2 3">
    <name type="scientific">Parasphingopyxis marina</name>
    <dbReference type="NCBI Taxonomy" id="2761622"/>
    <lineage>
        <taxon>Bacteria</taxon>
        <taxon>Pseudomonadati</taxon>
        <taxon>Pseudomonadota</taxon>
        <taxon>Alphaproteobacteria</taxon>
        <taxon>Sphingomonadales</taxon>
        <taxon>Sphingomonadaceae</taxon>
        <taxon>Parasphingopyxis</taxon>
    </lineage>
</organism>
<gene>
    <name evidence="2" type="ORF">H6P80_07030</name>
</gene>
<keyword evidence="1" id="KW-0732">Signal</keyword>
<dbReference type="RefSeq" id="WP_185800585.1">
    <property type="nucleotide sequence ID" value="NZ_JACJVJ010000001.1"/>
</dbReference>